<evidence type="ECO:0000256" key="2">
    <source>
        <dbReference type="ARBA" id="ARBA00010289"/>
    </source>
</evidence>
<organism evidence="10 11">
    <name type="scientific">Jimgerdemannia flammicorona</name>
    <dbReference type="NCBI Taxonomy" id="994334"/>
    <lineage>
        <taxon>Eukaryota</taxon>
        <taxon>Fungi</taxon>
        <taxon>Fungi incertae sedis</taxon>
        <taxon>Mucoromycota</taxon>
        <taxon>Mucoromycotina</taxon>
        <taxon>Endogonomycetes</taxon>
        <taxon>Endogonales</taxon>
        <taxon>Endogonaceae</taxon>
        <taxon>Jimgerdemannia</taxon>
    </lineage>
</organism>
<feature type="compositionally biased region" description="Low complexity" evidence="8">
    <location>
        <begin position="76"/>
        <end position="95"/>
    </location>
</feature>
<dbReference type="GO" id="GO:0003712">
    <property type="term" value="F:transcription coregulator activity"/>
    <property type="evidence" value="ECO:0007669"/>
    <property type="project" value="InterPro"/>
</dbReference>
<keyword evidence="11" id="KW-1185">Reference proteome</keyword>
<evidence type="ECO:0000313" key="10">
    <source>
        <dbReference type="EMBL" id="RUS29765.1"/>
    </source>
</evidence>
<evidence type="ECO:0000256" key="8">
    <source>
        <dbReference type="SAM" id="MobiDB-lite"/>
    </source>
</evidence>
<keyword evidence="4" id="KW-0805">Transcription regulation</keyword>
<dbReference type="EMBL" id="RBNJ01004725">
    <property type="protein sequence ID" value="RUS29765.1"/>
    <property type="molecule type" value="Genomic_DNA"/>
</dbReference>
<evidence type="ECO:0000256" key="3">
    <source>
        <dbReference type="ARBA" id="ARBA00019622"/>
    </source>
</evidence>
<dbReference type="PANTHER" id="PTHR46567:SF1">
    <property type="entry name" value="MEDIATOR OF RNA POLYMERASE II TRANSCRIPTION SUBUNIT 12"/>
    <property type="match status" value="1"/>
</dbReference>
<keyword evidence="5" id="KW-0804">Transcription</keyword>
<comment type="caution">
    <text evidence="10">The sequence shown here is derived from an EMBL/GenBank/DDBJ whole genome shotgun (WGS) entry which is preliminary data.</text>
</comment>
<feature type="compositionally biased region" description="Low complexity" evidence="8">
    <location>
        <begin position="7"/>
        <end position="24"/>
    </location>
</feature>
<evidence type="ECO:0000256" key="6">
    <source>
        <dbReference type="ARBA" id="ARBA00023242"/>
    </source>
</evidence>
<dbReference type="PANTHER" id="PTHR46567">
    <property type="entry name" value="MEDIATOR OF RNA POLYMERASE II TRANSCRIPTION SUBUNIT 12"/>
    <property type="match status" value="1"/>
</dbReference>
<dbReference type="GO" id="GO:0016592">
    <property type="term" value="C:mediator complex"/>
    <property type="evidence" value="ECO:0007669"/>
    <property type="project" value="InterPro"/>
</dbReference>
<keyword evidence="6" id="KW-0539">Nucleus</keyword>
<comment type="subcellular location">
    <subcellularLocation>
        <location evidence="1">Nucleus</location>
    </subcellularLocation>
</comment>
<sequence length="290" mass="30989">HYPRYGTAANPSSSYTSTNASGSNPTGPGAPYSSSVQARGASLAPGGGPSAAAAYSASGQGFPAGTYGAAHHTTPHHTTPNMSSPYTSSPSPGAAGSGGYYSPYAKGVAPPPLKKYTLQPPPKKLQLHRAMELGYPDIFPQRPNQDEDQLTDSNVRNGFIDRPIVSNENTCAHDMVHGRLVDDPKILYDLGAFMVDVLKRKREASRITGCVAILFHFILERAEELEGSPLRLSCFALPSIHLMSPRPTSANTFKPPNRATLNDVKKEQWMSELAGGVVLLRKLARNLPHG</sequence>
<evidence type="ECO:0000256" key="4">
    <source>
        <dbReference type="ARBA" id="ARBA00023015"/>
    </source>
</evidence>
<accession>A0A433QIY8</accession>
<feature type="region of interest" description="Disordered" evidence="8">
    <location>
        <begin position="1"/>
        <end position="95"/>
    </location>
</feature>
<evidence type="ECO:0000259" key="9">
    <source>
        <dbReference type="Pfam" id="PF09497"/>
    </source>
</evidence>
<dbReference type="GO" id="GO:0006357">
    <property type="term" value="P:regulation of transcription by RNA polymerase II"/>
    <property type="evidence" value="ECO:0007669"/>
    <property type="project" value="InterPro"/>
</dbReference>
<proteinExistence type="inferred from homology"/>
<dbReference type="Proteomes" id="UP000274822">
    <property type="component" value="Unassembled WGS sequence"/>
</dbReference>
<dbReference type="Pfam" id="PF09497">
    <property type="entry name" value="Med12"/>
    <property type="match status" value="1"/>
</dbReference>
<dbReference type="InterPro" id="IPR019035">
    <property type="entry name" value="Mediator_Med12"/>
</dbReference>
<comment type="similarity">
    <text evidence="2">Belongs to the Mediator complex subunit 12 family.</text>
</comment>
<feature type="compositionally biased region" description="Low complexity" evidence="8">
    <location>
        <begin position="38"/>
        <end position="61"/>
    </location>
</feature>
<reference evidence="10 11" key="1">
    <citation type="journal article" date="2018" name="New Phytol.">
        <title>Phylogenomics of Endogonaceae and evolution of mycorrhizas within Mucoromycota.</title>
        <authorList>
            <person name="Chang Y."/>
            <person name="Desiro A."/>
            <person name="Na H."/>
            <person name="Sandor L."/>
            <person name="Lipzen A."/>
            <person name="Clum A."/>
            <person name="Barry K."/>
            <person name="Grigoriev I.V."/>
            <person name="Martin F.M."/>
            <person name="Stajich J.E."/>
            <person name="Smith M.E."/>
            <person name="Bonito G."/>
            <person name="Spatafora J.W."/>
        </authorList>
    </citation>
    <scope>NUCLEOTIDE SEQUENCE [LARGE SCALE GENOMIC DNA]</scope>
    <source>
        <strain evidence="10 11">AD002</strain>
    </source>
</reference>
<gene>
    <name evidence="10" type="ORF">BC938DRAFT_480272</name>
</gene>
<name>A0A433QIY8_9FUNG</name>
<evidence type="ECO:0000256" key="7">
    <source>
        <dbReference type="ARBA" id="ARBA00032010"/>
    </source>
</evidence>
<dbReference type="AlphaFoldDB" id="A0A433QIY8"/>
<feature type="domain" description="Mediator complex subunit Med12" evidence="9">
    <location>
        <begin position="253"/>
        <end position="290"/>
    </location>
</feature>
<feature type="non-terminal residue" evidence="10">
    <location>
        <position position="1"/>
    </location>
</feature>
<evidence type="ECO:0000313" key="11">
    <source>
        <dbReference type="Proteomes" id="UP000274822"/>
    </source>
</evidence>
<evidence type="ECO:0000256" key="5">
    <source>
        <dbReference type="ARBA" id="ARBA00023163"/>
    </source>
</evidence>
<protein>
    <recommendedName>
        <fullName evidence="3">Mediator of RNA polymerase II transcription subunit 12</fullName>
    </recommendedName>
    <alternativeName>
        <fullName evidence="7">Mediator complex subunit 12</fullName>
    </alternativeName>
</protein>
<evidence type="ECO:0000256" key="1">
    <source>
        <dbReference type="ARBA" id="ARBA00004123"/>
    </source>
</evidence>